<feature type="compositionally biased region" description="Polar residues" evidence="1">
    <location>
        <begin position="1438"/>
        <end position="1452"/>
    </location>
</feature>
<dbReference type="Pfam" id="PF01852">
    <property type="entry name" value="START"/>
    <property type="match status" value="1"/>
</dbReference>
<accession>A0A1X2GP64</accession>
<feature type="domain" description="START" evidence="3">
    <location>
        <begin position="748"/>
        <end position="1025"/>
    </location>
</feature>
<dbReference type="PANTHER" id="PTHR19308:SF14">
    <property type="entry name" value="START DOMAIN-CONTAINING PROTEIN"/>
    <property type="match status" value="1"/>
</dbReference>
<feature type="region of interest" description="Disordered" evidence="1">
    <location>
        <begin position="1302"/>
        <end position="1322"/>
    </location>
</feature>
<evidence type="ECO:0000256" key="1">
    <source>
        <dbReference type="SAM" id="MobiDB-lite"/>
    </source>
</evidence>
<dbReference type="InterPro" id="IPR002913">
    <property type="entry name" value="START_lipid-bd_dom"/>
</dbReference>
<dbReference type="PROSITE" id="PS50848">
    <property type="entry name" value="START"/>
    <property type="match status" value="1"/>
</dbReference>
<feature type="region of interest" description="Disordered" evidence="1">
    <location>
        <begin position="1135"/>
        <end position="1174"/>
    </location>
</feature>
<dbReference type="InterPro" id="IPR023393">
    <property type="entry name" value="START-like_dom_sf"/>
</dbReference>
<feature type="compositionally biased region" description="Pro residues" evidence="1">
    <location>
        <begin position="236"/>
        <end position="245"/>
    </location>
</feature>
<gene>
    <name evidence="4" type="ORF">DM01DRAFT_1382012</name>
</gene>
<protein>
    <recommendedName>
        <fullName evidence="3">START domain-containing protein</fullName>
    </recommendedName>
</protein>
<keyword evidence="2" id="KW-0812">Transmembrane</keyword>
<organism evidence="4 5">
    <name type="scientific">Hesseltinella vesiculosa</name>
    <dbReference type="NCBI Taxonomy" id="101127"/>
    <lineage>
        <taxon>Eukaryota</taxon>
        <taxon>Fungi</taxon>
        <taxon>Fungi incertae sedis</taxon>
        <taxon>Mucoromycota</taxon>
        <taxon>Mucoromycotina</taxon>
        <taxon>Mucoromycetes</taxon>
        <taxon>Mucorales</taxon>
        <taxon>Cunninghamellaceae</taxon>
        <taxon>Hesseltinella</taxon>
    </lineage>
</organism>
<feature type="region of interest" description="Disordered" evidence="1">
    <location>
        <begin position="682"/>
        <end position="714"/>
    </location>
</feature>
<comment type="caution">
    <text evidence="4">The sequence shown here is derived from an EMBL/GenBank/DDBJ whole genome shotgun (WGS) entry which is preliminary data.</text>
</comment>
<evidence type="ECO:0000256" key="2">
    <source>
        <dbReference type="SAM" id="Phobius"/>
    </source>
</evidence>
<dbReference type="STRING" id="101127.A0A1X2GP64"/>
<dbReference type="GO" id="GO:0005737">
    <property type="term" value="C:cytoplasm"/>
    <property type="evidence" value="ECO:0007669"/>
    <property type="project" value="UniProtKB-ARBA"/>
</dbReference>
<feature type="compositionally biased region" description="Low complexity" evidence="1">
    <location>
        <begin position="1476"/>
        <end position="1493"/>
    </location>
</feature>
<dbReference type="CDD" id="cd00177">
    <property type="entry name" value="START"/>
    <property type="match status" value="1"/>
</dbReference>
<reference evidence="4 5" key="1">
    <citation type="submission" date="2016-07" db="EMBL/GenBank/DDBJ databases">
        <title>Pervasive Adenine N6-methylation of Active Genes in Fungi.</title>
        <authorList>
            <consortium name="DOE Joint Genome Institute"/>
            <person name="Mondo S.J."/>
            <person name="Dannebaum R.O."/>
            <person name="Kuo R.C."/>
            <person name="Labutti K."/>
            <person name="Haridas S."/>
            <person name="Kuo A."/>
            <person name="Salamov A."/>
            <person name="Ahrendt S.R."/>
            <person name="Lipzen A."/>
            <person name="Sullivan W."/>
            <person name="Andreopoulos W.B."/>
            <person name="Clum A."/>
            <person name="Lindquist E."/>
            <person name="Daum C."/>
            <person name="Ramamoorthy G.K."/>
            <person name="Gryganskyi A."/>
            <person name="Culley D."/>
            <person name="Magnuson J.K."/>
            <person name="James T.Y."/>
            <person name="O'Malley M.A."/>
            <person name="Stajich J.E."/>
            <person name="Spatafora J.W."/>
            <person name="Visel A."/>
            <person name="Grigoriev I.V."/>
        </authorList>
    </citation>
    <scope>NUCLEOTIDE SEQUENCE [LARGE SCALE GENOMIC DNA]</scope>
    <source>
        <strain evidence="4 5">NRRL 3301</strain>
    </source>
</reference>
<evidence type="ECO:0000313" key="4">
    <source>
        <dbReference type="EMBL" id="ORX57461.1"/>
    </source>
</evidence>
<dbReference type="Gene3D" id="3.30.530.20">
    <property type="match status" value="2"/>
</dbReference>
<dbReference type="InterPro" id="IPR051213">
    <property type="entry name" value="START_lipid_transfer"/>
</dbReference>
<keyword evidence="5" id="KW-1185">Reference proteome</keyword>
<dbReference type="EMBL" id="MCGT01000008">
    <property type="protein sequence ID" value="ORX57461.1"/>
    <property type="molecule type" value="Genomic_DNA"/>
</dbReference>
<evidence type="ECO:0000313" key="5">
    <source>
        <dbReference type="Proteomes" id="UP000242146"/>
    </source>
</evidence>
<feature type="compositionally biased region" description="Polar residues" evidence="1">
    <location>
        <begin position="1138"/>
        <end position="1153"/>
    </location>
</feature>
<sequence length="1656" mass="181276">MFMTLSGRTSQSNLRGMNARHPFSATSSPLHRASHALLPAHHNASSTGDSQLVIELAGKTWAHNTIQLSIQLFEADNELDDPTLTDLFAQLCLRCFQRPRLLNSDIYSVVLQHPTSLFDDLDLPHLTTLTVQLTLRHVDDGSDVSDAPAFAPLQLLLHGKHWPIRTPLSWDMAIDDSESENDDPAASVRDTSPEDPFMDSMEEHHDTTDLAPLPTDGNSLPSSPPAHQAITTASSPSPPSSPPVASPRSTSNPVAELKRPLSTGKKIVVPHKDPAQVTDAYSYFDVLLHSTDWKVTQQPDASNGQATVRHMDVDGHPTGATLCESVWPHCSIWDAKAVIVCAEAREIWDTMFDKGDFIGSITSSCSIWHHKLKAAWPASPRDYVIFASEYNSPHRVDLCATSCPDQDFYEHYDLPKTTSDFVRASLAIAGWRLDRVDPNAASPGKKPSMSVYVRFALQTNFQGWIPWYLVNQLATQAPNVPTSAYQYFKKYGAPPVLESLAYATLHQISYDHTRKHWRCEYTRAIESELSTQPSRSMIRLDRRRWAALASDPYANVYNITIDPPPSTVVAEFRKEEDPYGVWLSIDHLEQAIIPRRANILVLIKPQQQQQQQQQRQRQRSAASVSSLPSNPSPTSSSTPGPVQKKRHRTVTLLINGDVATIQDAAAMDDTLIDEELTTAGATGSSLSLQAPTPSPSSTSAPKKQSTPDDPAKEVPTLDECLQQLLVTPMDQAMAAFSFMKRMDEELFGWTMLSDKHGLRISKRPGIKASLIKKPSIGKKPSLTLDTINERTSTPSSPVLSASVITSPGQKPSKLLAAAAAAAAASNASSSPSNKKFDRSLDAYLEVPDPYMVYKSTKVIENFSVAEVASVVTNISTSRLAYDNSIESCERLAPMERGCQVVRQEIKSMFPFKSRELFLASCTAVENLSSGSSAKRYLYVESSVDMPSKLPSQITKAPLLARGRLFISGWILEPIDPYTTTTNHPIPSMRATYILALDLGPSIPSYVSNMIANGIASKKILWIEQFLNANGPLSYLVHPLPAIGLRRNQAVDLETLDDLGPNGTLNNAALAALGDEALQDNATSESPLVSRAMLFSPRTSLKWCQVLQTADGGQDPSQPLFVAECQCQYQPPKPMNVRAPTSTSVVDSPVQPTLSHSASWMDRRSSSSIYSNSNSVPTYYTQRRGSLPSPASNSLHPFNRLQTQHGITSSPPSATSSTTSAATPSSPAARRRASLAPVNPPVDPVLCELVVELQAFPRGYNVQVQFTTCRQIKQASNTLDLSGMLAVVVSELAPSPSQLLLASKEQQQQKKGAKPSTRPLPGKKHRIQVKLLASTLSQTVFQPQDNEEYTLLVTLKHYQAATQQQSFQQRQPQLTMSGIFGEDDEGEPAAKLDDNDWCAYVDGQRVTLYDQDIKLSSKSLELLNHGLLSTSSSSTTTSAEPSHASTPVPTLSDKSLMATPPSEAVITERSSLHQHSRQSSASSISSFASSSLGSQHENDDIQPNSDDTHRAMNLTKILSPFFIPFMMQKSDLTSPTSANDTNEKDSGDSLRISREASLSSISAFATSTAMPRSTANTASASSSDTPMSPILPCLVIRRRWIFIWCILFVLSALSVTALLLLKPQLIQLDLTRPIYSLCRLPWFGGWEVQLILNRAAH</sequence>
<dbReference type="GO" id="GO:0008289">
    <property type="term" value="F:lipid binding"/>
    <property type="evidence" value="ECO:0007669"/>
    <property type="project" value="InterPro"/>
</dbReference>
<dbReference type="SUPFAM" id="SSF55961">
    <property type="entry name" value="Bet v1-like"/>
    <property type="match status" value="2"/>
</dbReference>
<dbReference type="PANTHER" id="PTHR19308">
    <property type="entry name" value="PHOSPHATIDYLCHOLINE TRANSFER PROTEIN"/>
    <property type="match status" value="1"/>
</dbReference>
<feature type="compositionally biased region" description="Low complexity" evidence="1">
    <location>
        <begin position="1154"/>
        <end position="1174"/>
    </location>
</feature>
<keyword evidence="2" id="KW-0472">Membrane</keyword>
<evidence type="ECO:0000259" key="3">
    <source>
        <dbReference type="PROSITE" id="PS50848"/>
    </source>
</evidence>
<keyword evidence="2" id="KW-1133">Transmembrane helix</keyword>
<proteinExistence type="predicted"/>
<feature type="compositionally biased region" description="Acidic residues" evidence="1">
    <location>
        <begin position="174"/>
        <end position="183"/>
    </location>
</feature>
<dbReference type="OrthoDB" id="196858at2759"/>
<feature type="compositionally biased region" description="Low complexity" evidence="1">
    <location>
        <begin position="684"/>
        <end position="704"/>
    </location>
</feature>
<feature type="region of interest" description="Disordered" evidence="1">
    <location>
        <begin position="1202"/>
        <end position="1237"/>
    </location>
</feature>
<feature type="region of interest" description="Disordered" evidence="1">
    <location>
        <begin position="608"/>
        <end position="646"/>
    </location>
</feature>
<name>A0A1X2GP64_9FUNG</name>
<feature type="transmembrane region" description="Helical" evidence="2">
    <location>
        <begin position="1599"/>
        <end position="1620"/>
    </location>
</feature>
<dbReference type="Proteomes" id="UP000242146">
    <property type="component" value="Unassembled WGS sequence"/>
</dbReference>
<feature type="compositionally biased region" description="Low complexity" evidence="1">
    <location>
        <begin position="608"/>
        <end position="642"/>
    </location>
</feature>
<feature type="region of interest" description="Disordered" evidence="1">
    <location>
        <begin position="1429"/>
        <end position="1507"/>
    </location>
</feature>
<feature type="region of interest" description="Disordered" evidence="1">
    <location>
        <begin position="174"/>
        <end position="259"/>
    </location>
</feature>
<feature type="compositionally biased region" description="Low complexity" evidence="1">
    <location>
        <begin position="1207"/>
        <end position="1227"/>
    </location>
</feature>